<feature type="region of interest" description="Disordered" evidence="14">
    <location>
        <begin position="501"/>
        <end position="521"/>
    </location>
</feature>
<evidence type="ECO:0000256" key="4">
    <source>
        <dbReference type="ARBA" id="ARBA00022692"/>
    </source>
</evidence>
<evidence type="ECO:0000313" key="16">
    <source>
        <dbReference type="Proteomes" id="UP001316803"/>
    </source>
</evidence>
<dbReference type="AlphaFoldDB" id="A0AAN8IPZ5"/>
<comment type="caution">
    <text evidence="15">The sequence shown here is derived from an EMBL/GenBank/DDBJ whole genome shotgun (WGS) entry which is preliminary data.</text>
</comment>
<dbReference type="Proteomes" id="UP001316803">
    <property type="component" value="Unassembled WGS sequence"/>
</dbReference>
<dbReference type="GO" id="GO:0007007">
    <property type="term" value="P:inner mitochondrial membrane organization"/>
    <property type="evidence" value="ECO:0007669"/>
    <property type="project" value="TreeGrafter"/>
</dbReference>
<comment type="subcellular location">
    <subcellularLocation>
        <location evidence="1 12">Mitochondrion inner membrane</location>
        <topology evidence="1 12">Multi-pass membrane protein</topology>
    </subcellularLocation>
</comment>
<dbReference type="EMBL" id="JAKLMC020000006">
    <property type="protein sequence ID" value="KAK5955507.1"/>
    <property type="molecule type" value="Genomic_DNA"/>
</dbReference>
<keyword evidence="9 12" id="KW-0496">Mitochondrion</keyword>
<proteinExistence type="inferred from homology"/>
<keyword evidence="7 12" id="KW-1133">Transmembrane helix</keyword>
<evidence type="ECO:0000256" key="2">
    <source>
        <dbReference type="ARBA" id="ARBA00007472"/>
    </source>
</evidence>
<feature type="transmembrane region" description="Helical" evidence="12">
    <location>
        <begin position="341"/>
        <end position="361"/>
    </location>
</feature>
<feature type="compositionally biased region" description="Low complexity" evidence="14">
    <location>
        <begin position="152"/>
        <end position="174"/>
    </location>
</feature>
<evidence type="ECO:0000256" key="13">
    <source>
        <dbReference type="SAM" id="Coils"/>
    </source>
</evidence>
<reference evidence="15 16" key="1">
    <citation type="submission" date="2022-12" db="EMBL/GenBank/DDBJ databases">
        <title>Genomic features and morphological characterization of a novel Knufia sp. strain isolated from spacecraft assembly facility.</title>
        <authorList>
            <person name="Teixeira M."/>
            <person name="Chander A.M."/>
            <person name="Stajich J.E."/>
            <person name="Venkateswaran K."/>
        </authorList>
    </citation>
    <scope>NUCLEOTIDE SEQUENCE [LARGE SCALE GENOMIC DNA]</scope>
    <source>
        <strain evidence="15 16">FJI-L2-BK-P2</strain>
    </source>
</reference>
<keyword evidence="8 13" id="KW-0175">Coiled coil</keyword>
<dbReference type="InterPro" id="IPR008839">
    <property type="entry name" value="MDM33_fungi"/>
</dbReference>
<evidence type="ECO:0000256" key="1">
    <source>
        <dbReference type="ARBA" id="ARBA00004448"/>
    </source>
</evidence>
<dbReference type="PANTHER" id="PTHR31961">
    <property type="entry name" value="SENSITIVE TO HIGH EXPRESSION PROTEIN 9, MITOCHONDRIAL"/>
    <property type="match status" value="1"/>
</dbReference>
<evidence type="ECO:0000313" key="15">
    <source>
        <dbReference type="EMBL" id="KAK5955507.1"/>
    </source>
</evidence>
<evidence type="ECO:0000256" key="9">
    <source>
        <dbReference type="ARBA" id="ARBA00023128"/>
    </source>
</evidence>
<keyword evidence="5 12" id="KW-0999">Mitochondrion inner membrane</keyword>
<dbReference type="Pfam" id="PF05546">
    <property type="entry name" value="She9_MDM33"/>
    <property type="match status" value="1"/>
</dbReference>
<evidence type="ECO:0000256" key="3">
    <source>
        <dbReference type="ARBA" id="ARBA00011182"/>
    </source>
</evidence>
<keyword evidence="10 12" id="KW-0472">Membrane</keyword>
<feature type="transmembrane region" description="Helical" evidence="12">
    <location>
        <begin position="570"/>
        <end position="588"/>
    </location>
</feature>
<feature type="compositionally biased region" description="Low complexity" evidence="14">
    <location>
        <begin position="505"/>
        <end position="515"/>
    </location>
</feature>
<evidence type="ECO:0000256" key="5">
    <source>
        <dbReference type="ARBA" id="ARBA00022792"/>
    </source>
</evidence>
<evidence type="ECO:0000256" key="7">
    <source>
        <dbReference type="ARBA" id="ARBA00022989"/>
    </source>
</evidence>
<dbReference type="PANTHER" id="PTHR31961:SF3">
    <property type="entry name" value="SENSITIVE TO HIGH EXPRESSION PROTEIN 9, MITOCHONDRIAL"/>
    <property type="match status" value="1"/>
</dbReference>
<evidence type="ECO:0000256" key="14">
    <source>
        <dbReference type="SAM" id="MobiDB-lite"/>
    </source>
</evidence>
<feature type="region of interest" description="Disordered" evidence="14">
    <location>
        <begin position="116"/>
        <end position="182"/>
    </location>
</feature>
<organism evidence="15 16">
    <name type="scientific">Knufia fluminis</name>
    <dbReference type="NCBI Taxonomy" id="191047"/>
    <lineage>
        <taxon>Eukaryota</taxon>
        <taxon>Fungi</taxon>
        <taxon>Dikarya</taxon>
        <taxon>Ascomycota</taxon>
        <taxon>Pezizomycotina</taxon>
        <taxon>Eurotiomycetes</taxon>
        <taxon>Chaetothyriomycetidae</taxon>
        <taxon>Chaetothyriales</taxon>
        <taxon>Trichomeriaceae</taxon>
        <taxon>Knufia</taxon>
    </lineage>
</organism>
<comment type="function">
    <text evidence="11">Required for the maintenance of the structure of the mitochondrial inner membrane. Involved in mitochondrial morphology. Causes growth arrest when highly overexpressed.</text>
</comment>
<keyword evidence="16" id="KW-1185">Reference proteome</keyword>
<feature type="coiled-coil region" evidence="13">
    <location>
        <begin position="222"/>
        <end position="249"/>
    </location>
</feature>
<name>A0AAN8IPZ5_9EURO</name>
<gene>
    <name evidence="15" type="primary">SHE9</name>
    <name evidence="15" type="ORF">OHC33_003147</name>
</gene>
<evidence type="ECO:0000256" key="12">
    <source>
        <dbReference type="RuleBase" id="RU364128"/>
    </source>
</evidence>
<evidence type="ECO:0000256" key="11">
    <source>
        <dbReference type="ARBA" id="ARBA00024807"/>
    </source>
</evidence>
<comment type="similarity">
    <text evidence="2 12">Belongs to the SHE9 family.</text>
</comment>
<sequence length="596" mass="66353">MQPAPIRLQQAIWTAFRAARPVHVHPLITRQFSSQLQTTPAGVACRQRLLPQFQQPFQLARTRFYSDDKKSEVDRKIEDAKQRIDDTIDSRAEAIHLGPPEQDTLKQKRDETIIHTVPESSSIVYNPDAPGETAARGTVESVSTEAAKKESSASSTTSDQDGSSGSSAASSSSAPKNDPLPSQLAERYSHLRERFSYFMDNFQTHVFTASKRLNDLTGYSSIEQLKKDIEAQEHAVRAARQKVKDTRDAYQQAIATRSDTQREVNDLLHRKHAWSPTDLERFTNLYRSDHANEQAEQKAQEELGRSEAAYEEASTKLSKSILARYHEEQVWSDKIRQMSTWGTWGLMGLNVLLFVVFQILVEPWRRRRLVKGFEEKVQEAIREQTAENEIRTIFHIERAKGEDTAIAAGKAVAAVGSESTENAAAPAEATDTSGAEVMTANAVEAPSIEEMAQRTRIEEAAEAVTTADVVSEAQTQLETTPADTDIPGSPSVPIVETAAIEETEQPSPQTETQPPLKDLPPLATAEYKDLPFLLGSYTRRYFDLARSQVVSLFDERREVVLNQRDLTNKVLEGAFVGAVSVVCFFYAVGVSSVRGR</sequence>
<accession>A0AAN8IPZ5</accession>
<keyword evidence="4 12" id="KW-0812">Transmembrane</keyword>
<evidence type="ECO:0000256" key="6">
    <source>
        <dbReference type="ARBA" id="ARBA00022946"/>
    </source>
</evidence>
<dbReference type="GO" id="GO:0005743">
    <property type="term" value="C:mitochondrial inner membrane"/>
    <property type="evidence" value="ECO:0007669"/>
    <property type="project" value="UniProtKB-SubCell"/>
</dbReference>
<evidence type="ECO:0000256" key="10">
    <source>
        <dbReference type="ARBA" id="ARBA00023136"/>
    </source>
</evidence>
<protein>
    <recommendedName>
        <fullName evidence="12">Sensitive to high expression protein 9, mitochondrial</fullName>
    </recommendedName>
</protein>
<evidence type="ECO:0000256" key="8">
    <source>
        <dbReference type="ARBA" id="ARBA00023054"/>
    </source>
</evidence>
<keyword evidence="6 12" id="KW-0809">Transit peptide</keyword>
<comment type="subunit">
    <text evidence="3 12">Homooligomer.</text>
</comment>